<evidence type="ECO:0000313" key="1">
    <source>
        <dbReference type="EMBL" id="NWK56763.1"/>
    </source>
</evidence>
<gene>
    <name evidence="1" type="ORF">HW115_14165</name>
</gene>
<comment type="caution">
    <text evidence="1">The sequence shown here is derived from an EMBL/GenBank/DDBJ whole genome shotgun (WGS) entry which is preliminary data.</text>
</comment>
<dbReference type="SUPFAM" id="SSF53474">
    <property type="entry name" value="alpha/beta-Hydrolases"/>
    <property type="match status" value="1"/>
</dbReference>
<protein>
    <recommendedName>
        <fullName evidence="3">AB hydrolase-1 domain-containing protein</fullName>
    </recommendedName>
</protein>
<dbReference type="Gene3D" id="3.40.50.1820">
    <property type="entry name" value="alpha/beta hydrolase"/>
    <property type="match status" value="1"/>
</dbReference>
<sequence length="602" mass="66838">MSSILRYSHFLTGLIAALLLGACTQDPYFRSSPTYIAYNDAPASTLNRAWMSGSSLYYIQCMQMQGRKTPSSNDERIAIAEREVFRAQKSLGKSREQAAAHYLKAAETLWPVVRDNANPSERAYWGEKKRLIIAHQLYIHAVGQTTELLVHSRQLKKGMQGVQLGGRTLNFNTESPHTLHPSFFDEVHPIDTHVYGNVGANHYTSTGLGAAIIGSQSPSPERKQHNPLLSPDGMHIPVNAIIDYPRPGHARLTLTNLLETDQTRITGSPRPLSADYSAAVAATMDSESSLLGLSIALAPQKFNRGSGLFSLGPYDPGKIPVIFIHGLISQPSTWTTPTNFLLADKTIRENYQFFYYFYPTSISPLVTGTELRSKLLTFYRQHNVDANRELNRTVLIGHSMGGILSSVQSRQFDEDLWNRLFKHSSETINDPQSVMARARPLFSPPVLEPIDRVVFVATPHRGSELANNWIGRIGASLITLPKNIISLQVSATAENMTELGRSLINSDGPADSISRLKPNNPSLKFLIDQPFSQKVTYHSIIGDRGKNNPAKSSDGVVPYWSSHMEGAASEKIVPANHEAHLHPEAHHELSRILHLHLKQQKR</sequence>
<proteinExistence type="predicted"/>
<reference evidence="1 2" key="1">
    <citation type="submission" date="2020-07" db="EMBL/GenBank/DDBJ databases">
        <title>Roseicoccus Jingziensis gen. nov., sp. nov., isolated from coastal seawater.</title>
        <authorList>
            <person name="Feng X."/>
        </authorList>
    </citation>
    <scope>NUCLEOTIDE SEQUENCE [LARGE SCALE GENOMIC DNA]</scope>
    <source>
        <strain evidence="1 2">N1E253</strain>
    </source>
</reference>
<name>A0A851GGV8_9BACT</name>
<dbReference type="Proteomes" id="UP000557872">
    <property type="component" value="Unassembled WGS sequence"/>
</dbReference>
<organism evidence="1 2">
    <name type="scientific">Oceaniferula marina</name>
    <dbReference type="NCBI Taxonomy" id="2748318"/>
    <lineage>
        <taxon>Bacteria</taxon>
        <taxon>Pseudomonadati</taxon>
        <taxon>Verrucomicrobiota</taxon>
        <taxon>Verrucomicrobiia</taxon>
        <taxon>Verrucomicrobiales</taxon>
        <taxon>Verrucomicrobiaceae</taxon>
        <taxon>Oceaniferula</taxon>
    </lineage>
</organism>
<evidence type="ECO:0008006" key="3">
    <source>
        <dbReference type="Google" id="ProtNLM"/>
    </source>
</evidence>
<evidence type="ECO:0000313" key="2">
    <source>
        <dbReference type="Proteomes" id="UP000557872"/>
    </source>
</evidence>
<dbReference type="PROSITE" id="PS51257">
    <property type="entry name" value="PROKAR_LIPOPROTEIN"/>
    <property type="match status" value="1"/>
</dbReference>
<dbReference type="InterPro" id="IPR029058">
    <property type="entry name" value="AB_hydrolase_fold"/>
</dbReference>
<dbReference type="AlphaFoldDB" id="A0A851GGV8"/>
<keyword evidence="2" id="KW-1185">Reference proteome</keyword>
<dbReference type="RefSeq" id="WP_178933564.1">
    <property type="nucleotide sequence ID" value="NZ_JACBAZ010000006.1"/>
</dbReference>
<dbReference type="EMBL" id="JACBAZ010000006">
    <property type="protein sequence ID" value="NWK56763.1"/>
    <property type="molecule type" value="Genomic_DNA"/>
</dbReference>
<accession>A0A851GGV8</accession>